<dbReference type="InParanoid" id="F7DM83"/>
<sequence length="312" mass="34048">MQKANFPVKIPPAQDAEQCVKCPEDQYPNIARDGCLHKVVTFLSPKEPLGLILVCTSLSFCLLTALILGVFIKYRDTPIVRANNRNLSYTLLISLKLCFLCALIFIGQPTPASCLLRQTSFGVVFTVAISSILAKTVTVVLAFRATSLGSNIRGWVGTRTSTSIVLSCSLVQVLICVIWLGTAPPFPEMNTRSEPGLIIIECNEGSVTAFYCVLGYLGSLALVSFTVAFLVRKLPDSFNEAKFITFGMLVFCSVWASFLPAYQSTKGKATVAAEIFSILTSSAGVLSCIFIPKCYVILVQPDRNTRECLKRK</sequence>
<proteinExistence type="predicted"/>
<feature type="transmembrane region" description="Helical" evidence="7">
    <location>
        <begin position="49"/>
        <end position="74"/>
    </location>
</feature>
<accession>F7DM83</accession>
<evidence type="ECO:0000256" key="6">
    <source>
        <dbReference type="ARBA" id="ARBA00023180"/>
    </source>
</evidence>
<feature type="transmembrane region" description="Helical" evidence="7">
    <location>
        <begin position="275"/>
        <end position="298"/>
    </location>
</feature>
<dbReference type="CDD" id="cd15283">
    <property type="entry name" value="7tmC_V2R_pheromone"/>
    <property type="match status" value="1"/>
</dbReference>
<keyword evidence="4 7" id="KW-1133">Transmembrane helix</keyword>
<evidence type="ECO:0000256" key="7">
    <source>
        <dbReference type="SAM" id="Phobius"/>
    </source>
</evidence>
<feature type="transmembrane region" description="Helical" evidence="7">
    <location>
        <begin position="206"/>
        <end position="231"/>
    </location>
</feature>
<evidence type="ECO:0000256" key="5">
    <source>
        <dbReference type="ARBA" id="ARBA00023136"/>
    </source>
</evidence>
<comment type="subcellular location">
    <subcellularLocation>
        <location evidence="1">Cell membrane</location>
        <topology evidence="1">Multi-pass membrane protein</topology>
    </subcellularLocation>
</comment>
<evidence type="ECO:0000313" key="10">
    <source>
        <dbReference type="Proteomes" id="UP000002279"/>
    </source>
</evidence>
<feature type="transmembrane region" description="Helical" evidence="7">
    <location>
        <begin position="164"/>
        <end position="186"/>
    </location>
</feature>
<keyword evidence="3 7" id="KW-0812">Transmembrane</keyword>
<evidence type="ECO:0000256" key="2">
    <source>
        <dbReference type="ARBA" id="ARBA00022475"/>
    </source>
</evidence>
<feature type="transmembrane region" description="Helical" evidence="7">
    <location>
        <begin position="119"/>
        <end position="143"/>
    </location>
</feature>
<dbReference type="PRINTS" id="PR00248">
    <property type="entry name" value="GPCRMGR"/>
</dbReference>
<reference evidence="9 10" key="1">
    <citation type="journal article" date="2008" name="Nature">
        <title>Genome analysis of the platypus reveals unique signatures of evolution.</title>
        <authorList>
            <person name="Warren W.C."/>
            <person name="Hillier L.W."/>
            <person name="Marshall Graves J.A."/>
            <person name="Birney E."/>
            <person name="Ponting C.P."/>
            <person name="Grutzner F."/>
            <person name="Belov K."/>
            <person name="Miller W."/>
            <person name="Clarke L."/>
            <person name="Chinwalla A.T."/>
            <person name="Yang S.P."/>
            <person name="Heger A."/>
            <person name="Locke D.P."/>
            <person name="Miethke P."/>
            <person name="Waters P.D."/>
            <person name="Veyrunes F."/>
            <person name="Fulton L."/>
            <person name="Fulton B."/>
            <person name="Graves T."/>
            <person name="Wallis J."/>
            <person name="Puente X.S."/>
            <person name="Lopez-Otin C."/>
            <person name="Ordonez G.R."/>
            <person name="Eichler E.E."/>
            <person name="Chen L."/>
            <person name="Cheng Z."/>
            <person name="Deakin J.E."/>
            <person name="Alsop A."/>
            <person name="Thompson K."/>
            <person name="Kirby P."/>
            <person name="Papenfuss A.T."/>
            <person name="Wakefield M.J."/>
            <person name="Olender T."/>
            <person name="Lancet D."/>
            <person name="Huttley G.A."/>
            <person name="Smit A.F."/>
            <person name="Pask A."/>
            <person name="Temple-Smith P."/>
            <person name="Batzer M.A."/>
            <person name="Walker J.A."/>
            <person name="Konkel M.K."/>
            <person name="Harris R.S."/>
            <person name="Whittington C.M."/>
            <person name="Wong E.S."/>
            <person name="Gemmell N.J."/>
            <person name="Buschiazzo E."/>
            <person name="Vargas Jentzsch I.M."/>
            <person name="Merkel A."/>
            <person name="Schmitz J."/>
            <person name="Zemann A."/>
            <person name="Churakov G."/>
            <person name="Kriegs J.O."/>
            <person name="Brosius J."/>
            <person name="Murchison E.P."/>
            <person name="Sachidanandam R."/>
            <person name="Smith C."/>
            <person name="Hannon G.J."/>
            <person name="Tsend-Ayush E."/>
            <person name="McMillan D."/>
            <person name="Attenborough R."/>
            <person name="Rens W."/>
            <person name="Ferguson-Smith M."/>
            <person name="Lefevre C.M."/>
            <person name="Sharp J.A."/>
            <person name="Nicholas K.R."/>
            <person name="Ray D.A."/>
            <person name="Kube M."/>
            <person name="Reinhardt R."/>
            <person name="Pringle T.H."/>
            <person name="Taylor J."/>
            <person name="Jones R.C."/>
            <person name="Nixon B."/>
            <person name="Dacheux J.L."/>
            <person name="Niwa H."/>
            <person name="Sekita Y."/>
            <person name="Huang X."/>
            <person name="Stark A."/>
            <person name="Kheradpour P."/>
            <person name="Kellis M."/>
            <person name="Flicek P."/>
            <person name="Chen Y."/>
            <person name="Webber C."/>
            <person name="Hardison R."/>
            <person name="Nelson J."/>
            <person name="Hallsworth-Pepin K."/>
            <person name="Delehaunty K."/>
            <person name="Markovic C."/>
            <person name="Minx P."/>
            <person name="Feng Y."/>
            <person name="Kremitzki C."/>
            <person name="Mitreva M."/>
            <person name="Glasscock J."/>
            <person name="Wylie T."/>
            <person name="Wohldmann P."/>
            <person name="Thiru P."/>
            <person name="Nhan M.N."/>
            <person name="Pohl C.S."/>
            <person name="Smith S.M."/>
            <person name="Hou S."/>
            <person name="Nefedov M."/>
            <person name="de Jong P.J."/>
            <person name="Renfree M.B."/>
            <person name="Mardis E.R."/>
            <person name="Wilson R.K."/>
        </authorList>
    </citation>
    <scope>NUCLEOTIDE SEQUENCE [LARGE SCALE GENOMIC DNA]</scope>
    <source>
        <strain evidence="9 10">Glennie</strain>
    </source>
</reference>
<keyword evidence="5 7" id="KW-0472">Membrane</keyword>
<evidence type="ECO:0000256" key="3">
    <source>
        <dbReference type="ARBA" id="ARBA00022692"/>
    </source>
</evidence>
<reference evidence="9" key="2">
    <citation type="submission" date="2025-08" db="UniProtKB">
        <authorList>
            <consortium name="Ensembl"/>
        </authorList>
    </citation>
    <scope>IDENTIFICATION</scope>
    <source>
        <strain evidence="9">Glennie</strain>
    </source>
</reference>
<keyword evidence="2" id="KW-1003">Cell membrane</keyword>
<dbReference type="PROSITE" id="PS50259">
    <property type="entry name" value="G_PROTEIN_RECEP_F3_4"/>
    <property type="match status" value="1"/>
</dbReference>
<reference evidence="9" key="3">
    <citation type="submission" date="2025-09" db="UniProtKB">
        <authorList>
            <consortium name="Ensembl"/>
        </authorList>
    </citation>
    <scope>IDENTIFICATION</scope>
    <source>
        <strain evidence="9">Glennie</strain>
    </source>
</reference>
<keyword evidence="10" id="KW-1185">Reference proteome</keyword>
<evidence type="ECO:0000256" key="4">
    <source>
        <dbReference type="ARBA" id="ARBA00022989"/>
    </source>
</evidence>
<evidence type="ECO:0000313" key="9">
    <source>
        <dbReference type="Ensembl" id="ENSOANP00000019257.2"/>
    </source>
</evidence>
<dbReference type="OMA" id="MMATVEI"/>
<dbReference type="InterPro" id="IPR004073">
    <property type="entry name" value="GPCR_3_vmron_rcpt_2"/>
</dbReference>
<dbReference type="Ensembl" id="ENSOANT00000019260.2">
    <property type="protein sequence ID" value="ENSOANP00000019257.2"/>
    <property type="gene ID" value="ENSOANG00000012158.2"/>
</dbReference>
<keyword evidence="6" id="KW-0325">Glycoprotein</keyword>
<dbReference type="Pfam" id="PF00003">
    <property type="entry name" value="7tm_3"/>
    <property type="match status" value="1"/>
</dbReference>
<dbReference type="GO" id="GO:0005886">
    <property type="term" value="C:plasma membrane"/>
    <property type="evidence" value="ECO:0000318"/>
    <property type="project" value="GO_Central"/>
</dbReference>
<dbReference type="InterPro" id="IPR000337">
    <property type="entry name" value="GPCR_3"/>
</dbReference>
<name>F7DM83_ORNAN</name>
<dbReference type="Bgee" id="ENSOANG00000012158">
    <property type="expression patterns" value="Expressed in testis"/>
</dbReference>
<protein>
    <recommendedName>
        <fullName evidence="8">G-protein coupled receptors family 3 profile domain-containing protein</fullName>
    </recommendedName>
</protein>
<feature type="domain" description="G-protein coupled receptors family 3 profile" evidence="8">
    <location>
        <begin position="49"/>
        <end position="312"/>
    </location>
</feature>
<dbReference type="GO" id="GO:0004930">
    <property type="term" value="F:G protein-coupled receptor activity"/>
    <property type="evidence" value="ECO:0000318"/>
    <property type="project" value="GO_Central"/>
</dbReference>
<dbReference type="InterPro" id="IPR017978">
    <property type="entry name" value="GPCR_3_C"/>
</dbReference>
<feature type="transmembrane region" description="Helical" evidence="7">
    <location>
        <begin position="243"/>
        <end position="263"/>
    </location>
</feature>
<evidence type="ECO:0000256" key="1">
    <source>
        <dbReference type="ARBA" id="ARBA00004651"/>
    </source>
</evidence>
<dbReference type="PANTHER" id="PTHR24061:SF599">
    <property type="entry name" value="G-PROTEIN COUPLED RECEPTORS FAMILY 3 PROFILE DOMAIN-CONTAINING PROTEIN"/>
    <property type="match status" value="1"/>
</dbReference>
<feature type="transmembrane region" description="Helical" evidence="7">
    <location>
        <begin position="86"/>
        <end position="107"/>
    </location>
</feature>
<organism evidence="9 10">
    <name type="scientific">Ornithorhynchus anatinus</name>
    <name type="common">Duckbill platypus</name>
    <dbReference type="NCBI Taxonomy" id="9258"/>
    <lineage>
        <taxon>Eukaryota</taxon>
        <taxon>Metazoa</taxon>
        <taxon>Chordata</taxon>
        <taxon>Craniata</taxon>
        <taxon>Vertebrata</taxon>
        <taxon>Euteleostomi</taxon>
        <taxon>Mammalia</taxon>
        <taxon>Monotremata</taxon>
        <taxon>Ornithorhynchidae</taxon>
        <taxon>Ornithorhynchus</taxon>
    </lineage>
</organism>
<dbReference type="InterPro" id="IPR000068">
    <property type="entry name" value="GPCR_3_Ca_sens_rcpt-rel"/>
</dbReference>
<dbReference type="GeneTree" id="ENSGT00950000182788"/>
<dbReference type="PRINTS" id="PR01535">
    <property type="entry name" value="VOMERONASL2R"/>
</dbReference>
<evidence type="ECO:0000259" key="8">
    <source>
        <dbReference type="PROSITE" id="PS50259"/>
    </source>
</evidence>
<dbReference type="Proteomes" id="UP000002279">
    <property type="component" value="Chromosome 12"/>
</dbReference>
<dbReference type="PANTHER" id="PTHR24061">
    <property type="entry name" value="CALCIUM-SENSING RECEPTOR-RELATED"/>
    <property type="match status" value="1"/>
</dbReference>
<dbReference type="AlphaFoldDB" id="F7DM83"/>